<proteinExistence type="predicted"/>
<sequence>MSLLSSIFGSSHTYSRELHYISEVEIKKLICHEKERTLDSIEETKVEQALIAARVNGKLSLEKIYRTLLSLKERHNISKYDVEGVMKICQEYFQTHFNK</sequence>
<evidence type="ECO:0000313" key="2">
    <source>
        <dbReference type="Proteomes" id="UP000229600"/>
    </source>
</evidence>
<reference evidence="1 2" key="1">
    <citation type="submission" date="2017-09" db="EMBL/GenBank/DDBJ databases">
        <title>Depth-based differentiation of microbial function through sediment-hosted aquifers and enrichment of novel symbionts in the deep terrestrial subsurface.</title>
        <authorList>
            <person name="Probst A.J."/>
            <person name="Ladd B."/>
            <person name="Jarett J.K."/>
            <person name="Geller-Mcgrath D.E."/>
            <person name="Sieber C.M."/>
            <person name="Emerson J.B."/>
            <person name="Anantharaman K."/>
            <person name="Thomas B.C."/>
            <person name="Malmstrom R."/>
            <person name="Stieglmeier M."/>
            <person name="Klingl A."/>
            <person name="Woyke T."/>
            <person name="Ryan C.M."/>
            <person name="Banfield J.F."/>
        </authorList>
    </citation>
    <scope>NUCLEOTIDE SEQUENCE [LARGE SCALE GENOMIC DNA]</scope>
    <source>
        <strain evidence="1">CG11_big_fil_rev_8_21_14_0_20_39_34</strain>
    </source>
</reference>
<accession>A0A2H0N3V4</accession>
<dbReference type="AlphaFoldDB" id="A0A2H0N3V4"/>
<comment type="caution">
    <text evidence="1">The sequence shown here is derived from an EMBL/GenBank/DDBJ whole genome shotgun (WGS) entry which is preliminary data.</text>
</comment>
<gene>
    <name evidence="1" type="ORF">COV59_05265</name>
</gene>
<protein>
    <submittedName>
        <fullName evidence="1">Uncharacterized protein</fullName>
    </submittedName>
</protein>
<organism evidence="1 2">
    <name type="scientific">Candidatus Magasanikbacteria bacterium CG11_big_fil_rev_8_21_14_0_20_39_34</name>
    <dbReference type="NCBI Taxonomy" id="1974653"/>
    <lineage>
        <taxon>Bacteria</taxon>
        <taxon>Candidatus Magasanikiibacteriota</taxon>
    </lineage>
</organism>
<dbReference type="EMBL" id="PCWN01000011">
    <property type="protein sequence ID" value="PIR03570.1"/>
    <property type="molecule type" value="Genomic_DNA"/>
</dbReference>
<evidence type="ECO:0000313" key="1">
    <source>
        <dbReference type="EMBL" id="PIR03570.1"/>
    </source>
</evidence>
<name>A0A2H0N3V4_9BACT</name>
<dbReference type="Proteomes" id="UP000229600">
    <property type="component" value="Unassembled WGS sequence"/>
</dbReference>